<protein>
    <submittedName>
        <fullName evidence="1">ABC-type glycerol-3-phosphate transport system substrate-binding protein</fullName>
    </submittedName>
</protein>
<dbReference type="InterPro" id="IPR050490">
    <property type="entry name" value="Bact_solute-bd_prot1"/>
</dbReference>
<organism evidence="1 2">
    <name type="scientific">Hungatella effluvii</name>
    <dbReference type="NCBI Taxonomy" id="1096246"/>
    <lineage>
        <taxon>Bacteria</taxon>
        <taxon>Bacillati</taxon>
        <taxon>Bacillota</taxon>
        <taxon>Clostridia</taxon>
        <taxon>Lachnospirales</taxon>
        <taxon>Lachnospiraceae</taxon>
        <taxon>Hungatella</taxon>
    </lineage>
</organism>
<name>A0A2V3Y743_9FIRM</name>
<dbReference type="Proteomes" id="UP000248057">
    <property type="component" value="Unassembled WGS sequence"/>
</dbReference>
<dbReference type="SUPFAM" id="SSF53850">
    <property type="entry name" value="Periplasmic binding protein-like II"/>
    <property type="match status" value="1"/>
</dbReference>
<dbReference type="EMBL" id="QJKD01000004">
    <property type="protein sequence ID" value="PXX54342.1"/>
    <property type="molecule type" value="Genomic_DNA"/>
</dbReference>
<dbReference type="AlphaFoldDB" id="A0A2V3Y743"/>
<dbReference type="PANTHER" id="PTHR43649">
    <property type="entry name" value="ARABINOSE-BINDING PROTEIN-RELATED"/>
    <property type="match status" value="1"/>
</dbReference>
<dbReference type="RefSeq" id="WP_110322678.1">
    <property type="nucleotide sequence ID" value="NZ_QJKD01000004.1"/>
</dbReference>
<dbReference type="Pfam" id="PF13416">
    <property type="entry name" value="SBP_bac_8"/>
    <property type="match status" value="1"/>
</dbReference>
<evidence type="ECO:0000313" key="1">
    <source>
        <dbReference type="EMBL" id="PXX54342.1"/>
    </source>
</evidence>
<reference evidence="1 2" key="1">
    <citation type="submission" date="2018-05" db="EMBL/GenBank/DDBJ databases">
        <title>Genomic Encyclopedia of Type Strains, Phase IV (KMG-IV): sequencing the most valuable type-strain genomes for metagenomic binning, comparative biology and taxonomic classification.</title>
        <authorList>
            <person name="Goeker M."/>
        </authorList>
    </citation>
    <scope>NUCLEOTIDE SEQUENCE [LARGE SCALE GENOMIC DNA]</scope>
    <source>
        <strain evidence="1 2">DSM 24995</strain>
    </source>
</reference>
<dbReference type="GeneID" id="86061191"/>
<dbReference type="Gene3D" id="3.40.190.10">
    <property type="entry name" value="Periplasmic binding protein-like II"/>
    <property type="match status" value="2"/>
</dbReference>
<dbReference type="PROSITE" id="PS51257">
    <property type="entry name" value="PROKAR_LIPOPROTEIN"/>
    <property type="match status" value="1"/>
</dbReference>
<accession>A0A2V3Y743</accession>
<keyword evidence="2" id="KW-1185">Reference proteome</keyword>
<sequence length="436" mass="48098">MKKVMTKRGLLGILIIAGLLGTGCNTGQTVPELYVDDTPRETRVTVFTENAEVSGAIEERCKAVLNQDGSTNITVYSDSANYYAADGLSYRELLLKRLASGNADDLYMIHAEDVLEFDEKGYIYDMSALNFTGNLSHDALTQSTYNGKVFSIPLSYTGFGFIWNVDMLKQYGLELPENLEEFLNVCETLKVNGIMPYGANKDYALTVPVMCAGLYDVYQSDDCNQKLEALSNGTVAISEYMEKGFDFLQMMIDKGYMNPERALETLPKREEEKSFFSSGNCAFICAIYSGKALEGYPFEIAMTPLPVLEHGSICVVGADQRMAVNPGSKHLDSAIAIVEALGQTETLDTFAKNQGRISSSKNATAPDIPQTDSFIACIAEGRQIPNQDFSLNFNVWENVRDLSQQLCRGRSAAEVSAEYDSIQMEEISKYGVKEPS</sequence>
<evidence type="ECO:0000313" key="2">
    <source>
        <dbReference type="Proteomes" id="UP000248057"/>
    </source>
</evidence>
<comment type="caution">
    <text evidence="1">The sequence shown here is derived from an EMBL/GenBank/DDBJ whole genome shotgun (WGS) entry which is preliminary data.</text>
</comment>
<gene>
    <name evidence="1" type="ORF">DFR60_104167</name>
</gene>
<dbReference type="InterPro" id="IPR006059">
    <property type="entry name" value="SBP"/>
</dbReference>
<proteinExistence type="predicted"/>